<protein>
    <recommendedName>
        <fullName evidence="2">Urease accessory protein UreH-like transmembrane domain-containing protein</fullName>
    </recommendedName>
</protein>
<dbReference type="EMBL" id="FQZT01000002">
    <property type="protein sequence ID" value="SHI69718.1"/>
    <property type="molecule type" value="Genomic_DNA"/>
</dbReference>
<feature type="transmembrane region" description="Helical" evidence="1">
    <location>
        <begin position="196"/>
        <end position="214"/>
    </location>
</feature>
<sequence>MNPLIGMTFITGLLASAHCLGMCGGLISALSLTENGRRCGLPCQLMFNLGRVTTYSLLGLFVGWLGSALTIQNELYNITQLLQIGCDIFIILIGLGSAGLFSTFNFSLLKTGALQLDLEKKADKLKGLPLPLAALGIGLLFGLMPCGMLYAMLLTAAQSADTATGMLMMLAFGLGTFPALLLLGQTSNWLKRLGNRPLKAAGIMVALIGSYNLLNHIGMIS</sequence>
<feature type="transmembrane region" description="Helical" evidence="1">
    <location>
        <begin position="128"/>
        <end position="153"/>
    </location>
</feature>
<dbReference type="PANTHER" id="PTHR42208:SF1">
    <property type="entry name" value="HEAVY METAL TRANSPORTER"/>
    <property type="match status" value="1"/>
</dbReference>
<organism evidence="3 4">
    <name type="scientific">Malonomonas rubra DSM 5091</name>
    <dbReference type="NCBI Taxonomy" id="1122189"/>
    <lineage>
        <taxon>Bacteria</taxon>
        <taxon>Pseudomonadati</taxon>
        <taxon>Thermodesulfobacteriota</taxon>
        <taxon>Desulfuromonadia</taxon>
        <taxon>Desulfuromonadales</taxon>
        <taxon>Geopsychrobacteraceae</taxon>
        <taxon>Malonomonas</taxon>
    </lineage>
</organism>
<dbReference type="AlphaFoldDB" id="A0A1M6D9P1"/>
<reference evidence="3 4" key="1">
    <citation type="submission" date="2016-11" db="EMBL/GenBank/DDBJ databases">
        <authorList>
            <person name="Jaros S."/>
            <person name="Januszkiewicz K."/>
            <person name="Wedrychowicz H."/>
        </authorList>
    </citation>
    <scope>NUCLEOTIDE SEQUENCE [LARGE SCALE GENOMIC DNA]</scope>
    <source>
        <strain evidence="3 4">DSM 5091</strain>
    </source>
</reference>
<name>A0A1M6D9P1_MALRU</name>
<feature type="domain" description="Urease accessory protein UreH-like transmembrane" evidence="2">
    <location>
        <begin position="8"/>
        <end position="210"/>
    </location>
</feature>
<proteinExistence type="predicted"/>
<dbReference type="Proteomes" id="UP000184171">
    <property type="component" value="Unassembled WGS sequence"/>
</dbReference>
<accession>A0A1M6D9P1</accession>
<dbReference type="STRING" id="1122189.SAMN02745165_00590"/>
<evidence type="ECO:0000313" key="3">
    <source>
        <dbReference type="EMBL" id="SHI69718.1"/>
    </source>
</evidence>
<dbReference type="OrthoDB" id="9798690at2"/>
<evidence type="ECO:0000313" key="4">
    <source>
        <dbReference type="Proteomes" id="UP000184171"/>
    </source>
</evidence>
<feature type="transmembrane region" description="Helical" evidence="1">
    <location>
        <begin position="165"/>
        <end position="184"/>
    </location>
</feature>
<feature type="transmembrane region" description="Helical" evidence="1">
    <location>
        <begin position="88"/>
        <end position="108"/>
    </location>
</feature>
<evidence type="ECO:0000256" key="1">
    <source>
        <dbReference type="SAM" id="Phobius"/>
    </source>
</evidence>
<keyword evidence="1" id="KW-0812">Transmembrane</keyword>
<dbReference type="InterPro" id="IPR039447">
    <property type="entry name" value="UreH-like_TM_dom"/>
</dbReference>
<keyword evidence="4" id="KW-1185">Reference proteome</keyword>
<feature type="transmembrane region" description="Helical" evidence="1">
    <location>
        <begin position="55"/>
        <end position="76"/>
    </location>
</feature>
<gene>
    <name evidence="3" type="ORF">SAMN02745165_00590</name>
</gene>
<dbReference type="Pfam" id="PF13386">
    <property type="entry name" value="DsbD_2"/>
    <property type="match status" value="1"/>
</dbReference>
<keyword evidence="1" id="KW-1133">Transmembrane helix</keyword>
<dbReference type="PANTHER" id="PTHR42208">
    <property type="entry name" value="HEAVY METAL TRANSPORTER-RELATED"/>
    <property type="match status" value="1"/>
</dbReference>
<keyword evidence="1" id="KW-0472">Membrane</keyword>
<dbReference type="RefSeq" id="WP_072905425.1">
    <property type="nucleotide sequence ID" value="NZ_FQZT01000002.1"/>
</dbReference>
<evidence type="ECO:0000259" key="2">
    <source>
        <dbReference type="Pfam" id="PF13386"/>
    </source>
</evidence>